<keyword evidence="2" id="KW-1185">Reference proteome</keyword>
<reference evidence="1" key="2">
    <citation type="submission" date="2025-08" db="UniProtKB">
        <authorList>
            <consortium name="Ensembl"/>
        </authorList>
    </citation>
    <scope>IDENTIFICATION</scope>
</reference>
<name>A0AAQ5YJ25_AMPOC</name>
<accession>A0AAQ5YJ25</accession>
<evidence type="ECO:0000313" key="1">
    <source>
        <dbReference type="Ensembl" id="ENSAOCP00000051605.1"/>
    </source>
</evidence>
<evidence type="ECO:0000313" key="2">
    <source>
        <dbReference type="Proteomes" id="UP001501940"/>
    </source>
</evidence>
<dbReference type="AlphaFoldDB" id="A0AAQ5YJ25"/>
<dbReference type="Ensembl" id="ENSAOCT00000054951.1">
    <property type="protein sequence ID" value="ENSAOCP00000051605.1"/>
    <property type="gene ID" value="ENSAOCG00000028803.1"/>
</dbReference>
<organism evidence="1 2">
    <name type="scientific">Amphiprion ocellaris</name>
    <name type="common">Clown anemonefish</name>
    <dbReference type="NCBI Taxonomy" id="80972"/>
    <lineage>
        <taxon>Eukaryota</taxon>
        <taxon>Metazoa</taxon>
        <taxon>Chordata</taxon>
        <taxon>Craniata</taxon>
        <taxon>Vertebrata</taxon>
        <taxon>Euteleostomi</taxon>
        <taxon>Actinopterygii</taxon>
        <taxon>Neopterygii</taxon>
        <taxon>Teleostei</taxon>
        <taxon>Neoteleostei</taxon>
        <taxon>Acanthomorphata</taxon>
        <taxon>Ovalentaria</taxon>
        <taxon>Pomacentridae</taxon>
        <taxon>Amphiprion</taxon>
    </lineage>
</organism>
<proteinExistence type="predicted"/>
<reference evidence="1" key="3">
    <citation type="submission" date="2025-09" db="UniProtKB">
        <authorList>
            <consortium name="Ensembl"/>
        </authorList>
    </citation>
    <scope>IDENTIFICATION</scope>
</reference>
<protein>
    <submittedName>
        <fullName evidence="1">Uncharacterized protein</fullName>
    </submittedName>
</protein>
<sequence>FLRSSLASSSVYSLHGFTSLALTPRLGHKPGIFWLQGDGDFVRFSCIECIIQYCGAGAKKNLVKFNFVLSLLTLLLFYVVSGLKTGVLGCGIFVAFYATYEYYLP</sequence>
<dbReference type="Proteomes" id="UP001501940">
    <property type="component" value="Chromosome 1"/>
</dbReference>
<reference evidence="1 2" key="1">
    <citation type="submission" date="2022-01" db="EMBL/GenBank/DDBJ databases">
        <title>A chromosome-scale genome assembly of the false clownfish, Amphiprion ocellaris.</title>
        <authorList>
            <person name="Ryu T."/>
        </authorList>
    </citation>
    <scope>NUCLEOTIDE SEQUENCE [LARGE SCALE GENOMIC DNA]</scope>
</reference>